<dbReference type="GO" id="GO:0004816">
    <property type="term" value="F:asparagine-tRNA ligase activity"/>
    <property type="evidence" value="ECO:0007669"/>
    <property type="project" value="UniProtKB-EC"/>
</dbReference>
<dbReference type="EMBL" id="QCYY01001845">
    <property type="protein sequence ID" value="ROT74799.1"/>
    <property type="molecule type" value="Genomic_DNA"/>
</dbReference>
<dbReference type="PRINTS" id="PR01042">
    <property type="entry name" value="TRNASYNTHASP"/>
</dbReference>
<protein>
    <recommendedName>
        <fullName evidence="2">asparagine--tRNA ligase</fullName>
        <ecNumber evidence="2">6.1.1.22</ecNumber>
    </recommendedName>
</protein>
<reference evidence="9 10" key="2">
    <citation type="submission" date="2019-01" db="EMBL/GenBank/DDBJ databases">
        <title>The decoding of complex shrimp genome reveals the adaptation for benthos swimmer, frequently molting mechanism and breeding impact on genome.</title>
        <authorList>
            <person name="Sun Y."/>
            <person name="Gao Y."/>
            <person name="Yu Y."/>
        </authorList>
    </citation>
    <scope>NUCLEOTIDE SEQUENCE [LARGE SCALE GENOMIC DNA]</scope>
    <source>
        <tissue evidence="9">Muscle</tissue>
    </source>
</reference>
<evidence type="ECO:0000256" key="2">
    <source>
        <dbReference type="ARBA" id="ARBA00012816"/>
    </source>
</evidence>
<dbReference type="InterPro" id="IPR045864">
    <property type="entry name" value="aa-tRNA-synth_II/BPL/LPL"/>
</dbReference>
<sequence length="456" mass="51014">MFQIVVPTERIPPGVGYHTSVSALGTLQASQHKGQSVELITEDIELIGGPQIENYPFKARKRHSQDYIRQYLHLRARTNTFSSILRVRSQAKMAMQEYFNKEHFINIDTPILTANDCEGGGEVFMVQPLFAEVGSHESLSTKYFGHPAYLTVSGQLHLEAMASGLSKVYNFNPAFRAENSQTRRHLAEFWMVEAEEAFLSGPEGLQNLMNRIEDLLKASIQCVLDKSEEDVFTHWKQNECTEELVKAALSLPFIRMTYDEAMTLLQDNSQHFQTKPSLGDDLGKEHELFLTKHAGNRPVFVTDWPKKTKAFYMRARDDNPDVVLGVDLLLPDIGEVAGGGLREDRPQVLRKELNARGLIENLQWYLDLRTFGGGAPSGGFGAYMDGQGGHRDGVSTLPRSLMPGTCPSRKRGVDSQIPQKIISGNKASGKVLLREEKKKLLSISECSLQQQATTTD</sequence>
<dbReference type="AlphaFoldDB" id="A0A3R7M761"/>
<keyword evidence="4" id="KW-0547">Nucleotide-binding</keyword>
<dbReference type="EC" id="6.1.1.22" evidence="2"/>
<evidence type="ECO:0000256" key="4">
    <source>
        <dbReference type="ARBA" id="ARBA00022741"/>
    </source>
</evidence>
<dbReference type="GO" id="GO:0006421">
    <property type="term" value="P:asparaginyl-tRNA aminoacylation"/>
    <property type="evidence" value="ECO:0007669"/>
    <property type="project" value="InterPro"/>
</dbReference>
<reference evidence="9 10" key="1">
    <citation type="submission" date="2018-04" db="EMBL/GenBank/DDBJ databases">
        <authorList>
            <person name="Zhang X."/>
            <person name="Yuan J."/>
            <person name="Li F."/>
            <person name="Xiang J."/>
        </authorList>
    </citation>
    <scope>NUCLEOTIDE SEQUENCE [LARGE SCALE GENOMIC DNA]</scope>
    <source>
        <tissue evidence="9">Muscle</tissue>
    </source>
</reference>
<evidence type="ECO:0000256" key="1">
    <source>
        <dbReference type="ARBA" id="ARBA00008226"/>
    </source>
</evidence>
<dbReference type="NCBIfam" id="TIGR00457">
    <property type="entry name" value="asnS"/>
    <property type="match status" value="1"/>
</dbReference>
<keyword evidence="5" id="KW-0067">ATP-binding</keyword>
<keyword evidence="6" id="KW-0648">Protein biosynthesis</keyword>
<evidence type="ECO:0000313" key="9">
    <source>
        <dbReference type="EMBL" id="ROT74799.1"/>
    </source>
</evidence>
<dbReference type="InterPro" id="IPR004522">
    <property type="entry name" value="Asn-tRNA-ligase"/>
</dbReference>
<dbReference type="STRING" id="6689.A0A3R7M761"/>
<dbReference type="InterPro" id="IPR006195">
    <property type="entry name" value="aa-tRNA-synth_II"/>
</dbReference>
<dbReference type="InterPro" id="IPR002312">
    <property type="entry name" value="Asp/Asn-tRNA-synth_IIb"/>
</dbReference>
<dbReference type="SUPFAM" id="SSF55681">
    <property type="entry name" value="Class II aaRS and biotin synthetases"/>
    <property type="match status" value="1"/>
</dbReference>
<keyword evidence="10" id="KW-1185">Reference proteome</keyword>
<name>A0A3R7M761_PENVA</name>
<comment type="caution">
    <text evidence="9">The sequence shown here is derived from an EMBL/GenBank/DDBJ whole genome shotgun (WGS) entry which is preliminary data.</text>
</comment>
<evidence type="ECO:0000259" key="8">
    <source>
        <dbReference type="PROSITE" id="PS50862"/>
    </source>
</evidence>
<organism evidence="9 10">
    <name type="scientific">Penaeus vannamei</name>
    <name type="common">Whiteleg shrimp</name>
    <name type="synonym">Litopenaeus vannamei</name>
    <dbReference type="NCBI Taxonomy" id="6689"/>
    <lineage>
        <taxon>Eukaryota</taxon>
        <taxon>Metazoa</taxon>
        <taxon>Ecdysozoa</taxon>
        <taxon>Arthropoda</taxon>
        <taxon>Crustacea</taxon>
        <taxon>Multicrustacea</taxon>
        <taxon>Malacostraca</taxon>
        <taxon>Eumalacostraca</taxon>
        <taxon>Eucarida</taxon>
        <taxon>Decapoda</taxon>
        <taxon>Dendrobranchiata</taxon>
        <taxon>Penaeoidea</taxon>
        <taxon>Penaeidae</taxon>
        <taxon>Penaeus</taxon>
    </lineage>
</organism>
<proteinExistence type="inferred from homology"/>
<dbReference type="GO" id="GO:0005739">
    <property type="term" value="C:mitochondrion"/>
    <property type="evidence" value="ECO:0007669"/>
    <property type="project" value="TreeGrafter"/>
</dbReference>
<dbReference type="Pfam" id="PF00152">
    <property type="entry name" value="tRNA-synt_2"/>
    <property type="match status" value="1"/>
</dbReference>
<evidence type="ECO:0000256" key="6">
    <source>
        <dbReference type="ARBA" id="ARBA00022917"/>
    </source>
</evidence>
<evidence type="ECO:0000313" key="10">
    <source>
        <dbReference type="Proteomes" id="UP000283509"/>
    </source>
</evidence>
<dbReference type="Proteomes" id="UP000283509">
    <property type="component" value="Unassembled WGS sequence"/>
</dbReference>
<gene>
    <name evidence="9" type="ORF">C7M84_006694</name>
</gene>
<dbReference type="PANTHER" id="PTHR22594:SF34">
    <property type="entry name" value="ASPARAGINE--TRNA LIGASE, MITOCHONDRIAL-RELATED"/>
    <property type="match status" value="1"/>
</dbReference>
<evidence type="ECO:0000256" key="3">
    <source>
        <dbReference type="ARBA" id="ARBA00022598"/>
    </source>
</evidence>
<dbReference type="GO" id="GO:0005524">
    <property type="term" value="F:ATP binding"/>
    <property type="evidence" value="ECO:0007669"/>
    <property type="project" value="UniProtKB-KW"/>
</dbReference>
<dbReference type="Gene3D" id="3.30.930.10">
    <property type="entry name" value="Bira Bifunctional Protein, Domain 2"/>
    <property type="match status" value="1"/>
</dbReference>
<feature type="domain" description="Aminoacyl-transfer RNA synthetases class-II family profile" evidence="8">
    <location>
        <begin position="85"/>
        <end position="381"/>
    </location>
</feature>
<dbReference type="PANTHER" id="PTHR22594">
    <property type="entry name" value="ASPARTYL/LYSYL-TRNA SYNTHETASE"/>
    <property type="match status" value="1"/>
</dbReference>
<keyword evidence="7" id="KW-0030">Aminoacyl-tRNA synthetase</keyword>
<keyword evidence="3 9" id="KW-0436">Ligase</keyword>
<comment type="similarity">
    <text evidence="1">Belongs to the class-II aminoacyl-tRNA synthetase family.</text>
</comment>
<dbReference type="PROSITE" id="PS50862">
    <property type="entry name" value="AA_TRNA_LIGASE_II"/>
    <property type="match status" value="1"/>
</dbReference>
<accession>A0A3R7M761</accession>
<evidence type="ECO:0000256" key="7">
    <source>
        <dbReference type="ARBA" id="ARBA00023146"/>
    </source>
</evidence>
<evidence type="ECO:0000256" key="5">
    <source>
        <dbReference type="ARBA" id="ARBA00022840"/>
    </source>
</evidence>
<dbReference type="OrthoDB" id="360585at2759"/>
<dbReference type="InterPro" id="IPR004364">
    <property type="entry name" value="Aa-tRNA-synt_II"/>
</dbReference>